<organism evidence="1">
    <name type="scientific">marine sediment metagenome</name>
    <dbReference type="NCBI Taxonomy" id="412755"/>
    <lineage>
        <taxon>unclassified sequences</taxon>
        <taxon>metagenomes</taxon>
        <taxon>ecological metagenomes</taxon>
    </lineage>
</organism>
<dbReference type="SUPFAM" id="SSF89447">
    <property type="entry name" value="AbrB/MazE/MraZ-like"/>
    <property type="match status" value="1"/>
</dbReference>
<accession>X1IU35</accession>
<evidence type="ECO:0000313" key="1">
    <source>
        <dbReference type="EMBL" id="GAH69619.1"/>
    </source>
</evidence>
<dbReference type="GO" id="GO:0003677">
    <property type="term" value="F:DNA binding"/>
    <property type="evidence" value="ECO:0007669"/>
    <property type="project" value="InterPro"/>
</dbReference>
<name>X1IU35_9ZZZZ</name>
<reference evidence="1" key="1">
    <citation type="journal article" date="2014" name="Front. Microbiol.">
        <title>High frequency of phylogenetically diverse reductive dehalogenase-homologous genes in deep subseafloor sedimentary metagenomes.</title>
        <authorList>
            <person name="Kawai M."/>
            <person name="Futagami T."/>
            <person name="Toyoda A."/>
            <person name="Takaki Y."/>
            <person name="Nishi S."/>
            <person name="Hori S."/>
            <person name="Arai W."/>
            <person name="Tsubouchi T."/>
            <person name="Morono Y."/>
            <person name="Uchiyama I."/>
            <person name="Ito T."/>
            <person name="Fujiyama A."/>
            <person name="Inagaki F."/>
            <person name="Takami H."/>
        </authorList>
    </citation>
    <scope>NUCLEOTIDE SEQUENCE</scope>
    <source>
        <strain evidence="1">Expedition CK06-06</strain>
    </source>
</reference>
<gene>
    <name evidence="1" type="ORF">S03H2_41392</name>
</gene>
<dbReference type="InterPro" id="IPR007159">
    <property type="entry name" value="SpoVT-AbrB_dom"/>
</dbReference>
<dbReference type="NCBIfam" id="TIGR01439">
    <property type="entry name" value="lp_hng_hel_AbrB"/>
    <property type="match status" value="1"/>
</dbReference>
<dbReference type="InterPro" id="IPR037914">
    <property type="entry name" value="SpoVT-AbrB_sf"/>
</dbReference>
<protein>
    <recommendedName>
        <fullName evidence="2">SpoVT-AbrB domain-containing protein</fullName>
    </recommendedName>
</protein>
<comment type="caution">
    <text evidence="1">The sequence shown here is derived from an EMBL/GenBank/DDBJ whole genome shotgun (WGS) entry which is preliminary data.</text>
</comment>
<dbReference type="AlphaFoldDB" id="X1IU35"/>
<dbReference type="EMBL" id="BARU01025710">
    <property type="protein sequence ID" value="GAH69619.1"/>
    <property type="molecule type" value="Genomic_DNA"/>
</dbReference>
<proteinExistence type="predicted"/>
<evidence type="ECO:0008006" key="2">
    <source>
        <dbReference type="Google" id="ProtNLM"/>
    </source>
</evidence>
<sequence length="50" mass="5578">MTERKKGFFAQVTKGGKITIPHEIRKLLGIEVGDMVDIPDIQKAEPGRVE</sequence>
<dbReference type="Gene3D" id="2.10.260.10">
    <property type="match status" value="1"/>
</dbReference>